<dbReference type="eggNOG" id="ENOG502RQA7">
    <property type="taxonomic scope" value="Eukaryota"/>
</dbReference>
<evidence type="ECO:0000313" key="2">
    <source>
        <dbReference type="Proteomes" id="UP000000599"/>
    </source>
</evidence>
<dbReference type="RefSeq" id="XP_460847.2">
    <property type="nucleotide sequence ID" value="XM_460847.2"/>
</dbReference>
<protein>
    <submittedName>
        <fullName evidence="1">DEHA2F11088p</fullName>
    </submittedName>
</protein>
<dbReference type="OMA" id="WMRIKRA"/>
<dbReference type="Proteomes" id="UP000000599">
    <property type="component" value="Chromosome F"/>
</dbReference>
<reference evidence="1 2" key="1">
    <citation type="journal article" date="2004" name="Nature">
        <title>Genome evolution in yeasts.</title>
        <authorList>
            <consortium name="Genolevures"/>
            <person name="Dujon B."/>
            <person name="Sherman D."/>
            <person name="Fischer G."/>
            <person name="Durrens P."/>
            <person name="Casaregola S."/>
            <person name="Lafontaine I."/>
            <person name="de Montigny J."/>
            <person name="Marck C."/>
            <person name="Neuveglise C."/>
            <person name="Talla E."/>
            <person name="Goffard N."/>
            <person name="Frangeul L."/>
            <person name="Aigle M."/>
            <person name="Anthouard V."/>
            <person name="Babour A."/>
            <person name="Barbe V."/>
            <person name="Barnay S."/>
            <person name="Blanchin S."/>
            <person name="Beckerich J.M."/>
            <person name="Beyne E."/>
            <person name="Bleykasten C."/>
            <person name="Boisrame A."/>
            <person name="Boyer J."/>
            <person name="Cattolico L."/>
            <person name="Confanioleri F."/>
            <person name="de Daruvar A."/>
            <person name="Despons L."/>
            <person name="Fabre E."/>
            <person name="Fairhead C."/>
            <person name="Ferry-Dumazet H."/>
            <person name="Groppi A."/>
            <person name="Hantraye F."/>
            <person name="Hennequin C."/>
            <person name="Jauniaux N."/>
            <person name="Joyet P."/>
            <person name="Kachouri R."/>
            <person name="Kerrest A."/>
            <person name="Koszul R."/>
            <person name="Lemaire M."/>
            <person name="Lesur I."/>
            <person name="Ma L."/>
            <person name="Muller H."/>
            <person name="Nicaud J.M."/>
            <person name="Nikolski M."/>
            <person name="Oztas S."/>
            <person name="Ozier-Kalogeropoulos O."/>
            <person name="Pellenz S."/>
            <person name="Potier S."/>
            <person name="Richard G.F."/>
            <person name="Straub M.L."/>
            <person name="Suleau A."/>
            <person name="Swennene D."/>
            <person name="Tekaia F."/>
            <person name="Wesolowski-Louvel M."/>
            <person name="Westhof E."/>
            <person name="Wirth B."/>
            <person name="Zeniou-Meyer M."/>
            <person name="Zivanovic I."/>
            <person name="Bolotin-Fukuhara M."/>
            <person name="Thierry A."/>
            <person name="Bouchier C."/>
            <person name="Caudron B."/>
            <person name="Scarpelli C."/>
            <person name="Gaillardin C."/>
            <person name="Weissenbach J."/>
            <person name="Wincker P."/>
            <person name="Souciet J.L."/>
        </authorList>
    </citation>
    <scope>NUCLEOTIDE SEQUENCE [LARGE SCALE GENOMIC DNA]</scope>
    <source>
        <strain evidence="2">ATCC 36239 / CBS 767 / BCRC 21394 / JCM 1990 / NBRC 0083 / IGC 2968</strain>
    </source>
</reference>
<keyword evidence="2" id="KW-1185">Reference proteome</keyword>
<name>Q6BLS4_DEBHA</name>
<dbReference type="GeneID" id="2903587"/>
<dbReference type="OrthoDB" id="4024333at2759"/>
<proteinExistence type="predicted"/>
<dbReference type="InParanoid" id="Q6BLS4"/>
<dbReference type="EMBL" id="CR382138">
    <property type="protein sequence ID" value="CAG89192.2"/>
    <property type="molecule type" value="Genomic_DNA"/>
</dbReference>
<dbReference type="HOGENOM" id="CLU_170514_0_0_1"/>
<evidence type="ECO:0000313" key="1">
    <source>
        <dbReference type="EMBL" id="CAG89192.2"/>
    </source>
</evidence>
<organism evidence="1 2">
    <name type="scientific">Debaryomyces hansenii (strain ATCC 36239 / CBS 767 / BCRC 21394 / JCM 1990 / NBRC 0083 / IGC 2968)</name>
    <name type="common">Yeast</name>
    <name type="synonym">Torulaspora hansenii</name>
    <dbReference type="NCBI Taxonomy" id="284592"/>
    <lineage>
        <taxon>Eukaryota</taxon>
        <taxon>Fungi</taxon>
        <taxon>Dikarya</taxon>
        <taxon>Ascomycota</taxon>
        <taxon>Saccharomycotina</taxon>
        <taxon>Pichiomycetes</taxon>
        <taxon>Debaryomycetaceae</taxon>
        <taxon>Debaryomyces</taxon>
    </lineage>
</organism>
<accession>Q6BLS4</accession>
<dbReference type="AlphaFoldDB" id="Q6BLS4"/>
<gene>
    <name evidence="1" type="ordered locus">DEHA2F11088g</name>
</gene>
<sequence>MRSLPPPRVTRKRRWMRIKRAIRSFFSKGYVSDPGAFISTSASNRRSISTIRKSRFSPRFRKTRANRSDIGIREGANAGIATASFVGRMASRASMPVLRRHSPKKSMNLTVKF</sequence>
<dbReference type="KEGG" id="dha:DEHA2F11088g"/>
<dbReference type="VEuPathDB" id="FungiDB:DEHA2F11088g"/>